<protein>
    <submittedName>
        <fullName evidence="1">Uncharacterized protein</fullName>
    </submittedName>
</protein>
<gene>
    <name evidence="1" type="primary">Acey_s0034.g2900</name>
    <name evidence="1" type="ORF">Y032_0034g2900</name>
</gene>
<organism evidence="1 2">
    <name type="scientific">Ancylostoma ceylanicum</name>
    <dbReference type="NCBI Taxonomy" id="53326"/>
    <lineage>
        <taxon>Eukaryota</taxon>
        <taxon>Metazoa</taxon>
        <taxon>Ecdysozoa</taxon>
        <taxon>Nematoda</taxon>
        <taxon>Chromadorea</taxon>
        <taxon>Rhabditida</taxon>
        <taxon>Rhabditina</taxon>
        <taxon>Rhabditomorpha</taxon>
        <taxon>Strongyloidea</taxon>
        <taxon>Ancylostomatidae</taxon>
        <taxon>Ancylostomatinae</taxon>
        <taxon>Ancylostoma</taxon>
    </lineage>
</organism>
<accession>A0A016UMY4</accession>
<name>A0A016UMY4_9BILA</name>
<dbReference type="AlphaFoldDB" id="A0A016UMY4"/>
<keyword evidence="2" id="KW-1185">Reference proteome</keyword>
<evidence type="ECO:0000313" key="2">
    <source>
        <dbReference type="Proteomes" id="UP000024635"/>
    </source>
</evidence>
<dbReference type="Proteomes" id="UP000024635">
    <property type="component" value="Unassembled WGS sequence"/>
</dbReference>
<proteinExistence type="predicted"/>
<reference evidence="2" key="1">
    <citation type="journal article" date="2015" name="Nat. Genet.">
        <title>The genome and transcriptome of the zoonotic hookworm Ancylostoma ceylanicum identify infection-specific gene families.</title>
        <authorList>
            <person name="Schwarz E.M."/>
            <person name="Hu Y."/>
            <person name="Antoshechkin I."/>
            <person name="Miller M.M."/>
            <person name="Sternberg P.W."/>
            <person name="Aroian R.V."/>
        </authorList>
    </citation>
    <scope>NUCLEOTIDE SEQUENCE</scope>
    <source>
        <strain evidence="2">HY135</strain>
    </source>
</reference>
<evidence type="ECO:0000313" key="1">
    <source>
        <dbReference type="EMBL" id="EYC16281.1"/>
    </source>
</evidence>
<dbReference type="EMBL" id="JARK01001370">
    <property type="protein sequence ID" value="EYC16281.1"/>
    <property type="molecule type" value="Genomic_DNA"/>
</dbReference>
<sequence>MLSFAEIRPKLFRVFEQDSKATARTYILPIKSRGNTQQAAGMSGHRPNVAKRAESGSALSLSLKTLKQLPSIAWSPYKSIQYYIYAGRNACNSLGREFGQRIRDQR</sequence>
<comment type="caution">
    <text evidence="1">The sequence shown here is derived from an EMBL/GenBank/DDBJ whole genome shotgun (WGS) entry which is preliminary data.</text>
</comment>